<evidence type="ECO:0000256" key="4">
    <source>
        <dbReference type="ARBA" id="ARBA00022692"/>
    </source>
</evidence>
<keyword evidence="9" id="KW-0732">Signal</keyword>
<dbReference type="RefSeq" id="WP_261521274.1">
    <property type="nucleotide sequence ID" value="NZ_JAODNW010000017.1"/>
</dbReference>
<accession>A0ABV6D7B7</accession>
<feature type="chain" id="PRO_5045297073" description="Ammonium transporter" evidence="9">
    <location>
        <begin position="26"/>
        <end position="446"/>
    </location>
</feature>
<feature type="domain" description="Ammonium transporter AmtB-like" evidence="10">
    <location>
        <begin position="53"/>
        <end position="437"/>
    </location>
</feature>
<gene>
    <name evidence="11" type="ORF">ACFFJ2_08925</name>
</gene>
<feature type="transmembrane region" description="Helical" evidence="8">
    <location>
        <begin position="304"/>
        <end position="322"/>
    </location>
</feature>
<dbReference type="Gene3D" id="1.10.3430.10">
    <property type="entry name" value="Ammonium transporter AmtB like domains"/>
    <property type="match status" value="1"/>
</dbReference>
<feature type="transmembrane region" description="Helical" evidence="8">
    <location>
        <begin position="241"/>
        <end position="258"/>
    </location>
</feature>
<evidence type="ECO:0000313" key="12">
    <source>
        <dbReference type="Proteomes" id="UP001589755"/>
    </source>
</evidence>
<keyword evidence="5 8" id="KW-1133">Transmembrane helix</keyword>
<name>A0ABV6D7B7_9HYPH</name>
<dbReference type="InterPro" id="IPR024041">
    <property type="entry name" value="NH4_transpt_AmtB-like_dom"/>
</dbReference>
<feature type="signal peptide" evidence="9">
    <location>
        <begin position="1"/>
        <end position="25"/>
    </location>
</feature>
<dbReference type="InterPro" id="IPR029020">
    <property type="entry name" value="Ammonium/urea_transptr"/>
</dbReference>
<feature type="transmembrane region" description="Helical" evidence="8">
    <location>
        <begin position="199"/>
        <end position="220"/>
    </location>
</feature>
<comment type="similarity">
    <text evidence="2 8">Belongs to the ammonia transporter channel (TC 1.A.11.2) family.</text>
</comment>
<dbReference type="Proteomes" id="UP001589755">
    <property type="component" value="Unassembled WGS sequence"/>
</dbReference>
<evidence type="ECO:0000256" key="6">
    <source>
        <dbReference type="ARBA" id="ARBA00023136"/>
    </source>
</evidence>
<dbReference type="EMBL" id="JBHLXD010000012">
    <property type="protein sequence ID" value="MFC0208520.1"/>
    <property type="molecule type" value="Genomic_DNA"/>
</dbReference>
<evidence type="ECO:0000256" key="5">
    <source>
        <dbReference type="ARBA" id="ARBA00022989"/>
    </source>
</evidence>
<dbReference type="Pfam" id="PF00909">
    <property type="entry name" value="Ammonium_transp"/>
    <property type="match status" value="1"/>
</dbReference>
<dbReference type="InterPro" id="IPR018047">
    <property type="entry name" value="Ammonium_transpt_CS"/>
</dbReference>
<keyword evidence="6 8" id="KW-0472">Membrane</keyword>
<dbReference type="PROSITE" id="PS01219">
    <property type="entry name" value="AMMONIUM_TRANSP"/>
    <property type="match status" value="1"/>
</dbReference>
<evidence type="ECO:0000256" key="1">
    <source>
        <dbReference type="ARBA" id="ARBA00004141"/>
    </source>
</evidence>
<sequence>MTFATCGAGLGALAFAAFATLPAFAQEAAEEAAEAAAAGVSGETAFVFNTLLFLMGGFLVMWMAAGFAMLEAGMVRSKNVSMQLLKNIALYSIAGLMYWVVGYSLMYVDVNGYFGTFWPYGWPDAGVANEGDYAVASDWFFQMVFVATAASIVSGTLAERIKLWPFLVFVVVLTGFIYPIAGSWQWGGGWLSEMGFSDFAGSTLVHSVGGWAALAGAILLGAREGKYGPQGQVQPIPGSNMALATLGTFILWLGWFGFNGASQLALGSNADASDVSRIFANTNLAAAGGVVAALILTQIVYKKVDITFVLNGALAGLVSITAEPLTPSPFMAIVIGAIGGVIVVFTVPLLDKFKIDDVVGAIPVHLIAGIWGTIAVPLTNAETSFGVQIVGIIAYGVFTFVVSLAVWAVLKATMGLRVSPEEEQTGLDVGEVGVEAYPEFIASRVR</sequence>
<evidence type="ECO:0000256" key="8">
    <source>
        <dbReference type="RuleBase" id="RU362002"/>
    </source>
</evidence>
<dbReference type="NCBIfam" id="TIGR03644">
    <property type="entry name" value="marine_trans_1"/>
    <property type="match status" value="1"/>
</dbReference>
<feature type="transmembrane region" description="Helical" evidence="8">
    <location>
        <begin position="88"/>
        <end position="108"/>
    </location>
</feature>
<feature type="transmembrane region" description="Helical" evidence="8">
    <location>
        <begin position="362"/>
        <end position="379"/>
    </location>
</feature>
<feature type="transmembrane region" description="Helical" evidence="8">
    <location>
        <begin position="278"/>
        <end position="297"/>
    </location>
</feature>
<dbReference type="PANTHER" id="PTHR11730">
    <property type="entry name" value="AMMONIUM TRANSPORTER"/>
    <property type="match status" value="1"/>
</dbReference>
<dbReference type="InterPro" id="IPR001905">
    <property type="entry name" value="Ammonium_transpt"/>
</dbReference>
<keyword evidence="3 8" id="KW-0813">Transport</keyword>
<comment type="caution">
    <text evidence="11">The sequence shown here is derived from an EMBL/GenBank/DDBJ whole genome shotgun (WGS) entry which is preliminary data.</text>
</comment>
<evidence type="ECO:0000256" key="3">
    <source>
        <dbReference type="ARBA" id="ARBA00022448"/>
    </source>
</evidence>
<feature type="transmembrane region" description="Helical" evidence="8">
    <location>
        <begin position="139"/>
        <end position="157"/>
    </location>
</feature>
<evidence type="ECO:0000256" key="9">
    <source>
        <dbReference type="SAM" id="SignalP"/>
    </source>
</evidence>
<dbReference type="InterPro" id="IPR019879">
    <property type="entry name" value="Ammonium_transptr_marine"/>
</dbReference>
<dbReference type="NCBIfam" id="TIGR00836">
    <property type="entry name" value="amt"/>
    <property type="match status" value="1"/>
</dbReference>
<keyword evidence="7 8" id="KW-0924">Ammonia transport</keyword>
<protein>
    <recommendedName>
        <fullName evidence="8">Ammonium transporter</fullName>
    </recommendedName>
</protein>
<feature type="transmembrane region" description="Helical" evidence="8">
    <location>
        <begin position="45"/>
        <end position="67"/>
    </location>
</feature>
<evidence type="ECO:0000259" key="10">
    <source>
        <dbReference type="Pfam" id="PF00909"/>
    </source>
</evidence>
<comment type="subcellular location">
    <subcellularLocation>
        <location evidence="8">Cell membrane</location>
        <topology evidence="8">Multi-pass membrane protein</topology>
    </subcellularLocation>
    <subcellularLocation>
        <location evidence="1">Membrane</location>
        <topology evidence="1">Multi-pass membrane protein</topology>
    </subcellularLocation>
</comment>
<dbReference type="PANTHER" id="PTHR11730:SF62">
    <property type="entry name" value="AMMONIUM TRANSPORTER SLL1017-RELATED"/>
    <property type="match status" value="1"/>
</dbReference>
<feature type="transmembrane region" description="Helical" evidence="8">
    <location>
        <begin position="328"/>
        <end position="350"/>
    </location>
</feature>
<feature type="transmembrane region" description="Helical" evidence="8">
    <location>
        <begin position="164"/>
        <end position="187"/>
    </location>
</feature>
<keyword evidence="12" id="KW-1185">Reference proteome</keyword>
<keyword evidence="4 8" id="KW-0812">Transmembrane</keyword>
<evidence type="ECO:0000256" key="2">
    <source>
        <dbReference type="ARBA" id="ARBA00005887"/>
    </source>
</evidence>
<evidence type="ECO:0000313" key="11">
    <source>
        <dbReference type="EMBL" id="MFC0208520.1"/>
    </source>
</evidence>
<proteinExistence type="inferred from homology"/>
<dbReference type="SUPFAM" id="SSF111352">
    <property type="entry name" value="Ammonium transporter"/>
    <property type="match status" value="1"/>
</dbReference>
<organism evidence="11 12">
    <name type="scientific">Chelativorans intermedius</name>
    <dbReference type="NCBI Taxonomy" id="515947"/>
    <lineage>
        <taxon>Bacteria</taxon>
        <taxon>Pseudomonadati</taxon>
        <taxon>Pseudomonadota</taxon>
        <taxon>Alphaproteobacteria</taxon>
        <taxon>Hyphomicrobiales</taxon>
        <taxon>Phyllobacteriaceae</taxon>
        <taxon>Chelativorans</taxon>
    </lineage>
</organism>
<feature type="transmembrane region" description="Helical" evidence="8">
    <location>
        <begin position="385"/>
        <end position="410"/>
    </location>
</feature>
<reference evidence="11 12" key="1">
    <citation type="submission" date="2024-09" db="EMBL/GenBank/DDBJ databases">
        <authorList>
            <person name="Sun Q."/>
            <person name="Mori K."/>
        </authorList>
    </citation>
    <scope>NUCLEOTIDE SEQUENCE [LARGE SCALE GENOMIC DNA]</scope>
    <source>
        <strain evidence="11 12">CCM 8543</strain>
    </source>
</reference>
<evidence type="ECO:0000256" key="7">
    <source>
        <dbReference type="ARBA" id="ARBA00023177"/>
    </source>
</evidence>